<dbReference type="Proteomes" id="UP001139104">
    <property type="component" value="Unassembled WGS sequence"/>
</dbReference>
<dbReference type="EMBL" id="JAIVFP010000001">
    <property type="protein sequence ID" value="MCI4682079.1"/>
    <property type="molecule type" value="Genomic_DNA"/>
</dbReference>
<evidence type="ECO:0000313" key="2">
    <source>
        <dbReference type="Proteomes" id="UP001139104"/>
    </source>
</evidence>
<proteinExistence type="predicted"/>
<organism evidence="1 2">
    <name type="scientific">Candidatus Rhodoblastus alkanivorans</name>
    <dbReference type="NCBI Taxonomy" id="2954117"/>
    <lineage>
        <taxon>Bacteria</taxon>
        <taxon>Pseudomonadati</taxon>
        <taxon>Pseudomonadota</taxon>
        <taxon>Alphaproteobacteria</taxon>
        <taxon>Hyphomicrobiales</taxon>
        <taxon>Rhodoblastaceae</taxon>
        <taxon>Rhodoblastus</taxon>
    </lineage>
</organism>
<evidence type="ECO:0000313" key="1">
    <source>
        <dbReference type="EMBL" id="MCI4682079.1"/>
    </source>
</evidence>
<sequence length="257" mass="29186">MAKYPVFIIGSPRSGTSALAEGMLRAGYNGFREGNFLSLLTVLGRFIDRHFATFGNDGPKVLASVVDKEALMDSIAVVFRDVVNRHNPDAPWFDKTGNPEMIEAIPTLLELWPESVFIFAKRRAIENIVSRLKKFPGHNFEYHCRDWARNMEAWRLMRDKIPRDKYVEVDQQDLIRDPTTAAAAIGHLLDLADANVAAMTQAFQKDRPQETEAGTARRVLALADLWDEPRRALFERLCGPEMKAYGYSFDESYWEGA</sequence>
<dbReference type="RefSeq" id="WP_243066113.1">
    <property type="nucleotide sequence ID" value="NZ_JAIVFK010000002.1"/>
</dbReference>
<dbReference type="Pfam" id="PF13469">
    <property type="entry name" value="Sulfotransfer_3"/>
    <property type="match status" value="1"/>
</dbReference>
<dbReference type="SUPFAM" id="SSF52540">
    <property type="entry name" value="P-loop containing nucleoside triphosphate hydrolases"/>
    <property type="match status" value="1"/>
</dbReference>
<reference evidence="1" key="1">
    <citation type="journal article" date="2022" name="ISME J.">
        <title>Identification of active gaseous-alkane degraders at natural gas seeps.</title>
        <authorList>
            <person name="Farhan Ul Haque M."/>
            <person name="Hernandez M."/>
            <person name="Crombie A.T."/>
            <person name="Murrell J.C."/>
        </authorList>
    </citation>
    <scope>NUCLEOTIDE SEQUENCE</scope>
    <source>
        <strain evidence="1">PC2</strain>
    </source>
</reference>
<name>A0ABS9Z326_9HYPH</name>
<dbReference type="Gene3D" id="3.40.50.300">
    <property type="entry name" value="P-loop containing nucleotide triphosphate hydrolases"/>
    <property type="match status" value="1"/>
</dbReference>
<accession>A0ABS9Z326</accession>
<protein>
    <submittedName>
        <fullName evidence="1">Sulfotransferase</fullName>
    </submittedName>
</protein>
<gene>
    <name evidence="1" type="ORF">K2U94_04755</name>
</gene>
<comment type="caution">
    <text evidence="1">The sequence shown here is derived from an EMBL/GenBank/DDBJ whole genome shotgun (WGS) entry which is preliminary data.</text>
</comment>
<keyword evidence="2" id="KW-1185">Reference proteome</keyword>
<dbReference type="InterPro" id="IPR027417">
    <property type="entry name" value="P-loop_NTPase"/>
</dbReference>